<comment type="caution">
    <text evidence="20">Lacks conserved residue(s) required for the propagation of feature annotation.</text>
</comment>
<accession>A0AA97J628</accession>
<comment type="subcellular location">
    <subcellularLocation>
        <location evidence="15">Postsynaptic cell membrane</location>
        <topology evidence="15">Multi-pass membrane protein</topology>
    </subcellularLocation>
</comment>
<evidence type="ECO:0000313" key="23">
    <source>
        <dbReference type="Proteomes" id="UP001190640"/>
    </source>
</evidence>
<keyword evidence="3 20" id="KW-0812">Transmembrane</keyword>
<comment type="catalytic activity">
    <reaction evidence="17">
        <text>Na(+)(in) = Na(+)(out)</text>
        <dbReference type="Rhea" id="RHEA:34963"/>
        <dbReference type="ChEBI" id="CHEBI:29101"/>
    </reaction>
</comment>
<feature type="transmembrane region" description="Helical" evidence="20">
    <location>
        <begin position="413"/>
        <end position="430"/>
    </location>
</feature>
<sequence length="432" mass="50314">MEVTPEQICRYYDVAEHLNISANKELFLYTIPKRNWKEPLKVELDFTLVSILSVKEKLQVVTFYFWLLVIWKNEFISWNPSDFCNISHITLPANLFWVPDIFIDERADEDKFTTSPFLHVSYNGSITVLHIYRLTSSCNLDVHAFPFDEQKCNLTLMPSVHTAEEILLNSTKTSNKTNQDSRKNYLTSGEWKFENLRIIQQLMPYDTDTFSTVIYEISMTRRSILYVLVLIVPTVTLFLLDMAISFTAVSPVDMISFKVTLILEVSVLSLILNDMLPATSDNPPVIAMFFTGIFMFMVVGIMEHALIMYLKEKKPKLPFFKDRKCMSRFLREETEDPVITPGSLIDETSMENKPVNEVTLPETNNANGHMVLKQMSVELQQIRKHLVLERQQRALESDLQEKTYLLVDKGLRYIRLVLSICFLIFIIIKWRQ</sequence>
<dbReference type="InterPro" id="IPR006029">
    <property type="entry name" value="Neurotrans-gated_channel_TM"/>
</dbReference>
<feature type="domain" description="Neurotransmitter-gated ion-channel ligand-binding" evidence="21">
    <location>
        <begin position="31"/>
        <end position="222"/>
    </location>
</feature>
<proteinExistence type="inferred from homology"/>
<evidence type="ECO:0000256" key="20">
    <source>
        <dbReference type="RuleBase" id="RU000687"/>
    </source>
</evidence>
<evidence type="ECO:0000256" key="6">
    <source>
        <dbReference type="ARBA" id="ARBA00023018"/>
    </source>
</evidence>
<evidence type="ECO:0000256" key="11">
    <source>
        <dbReference type="ARBA" id="ARBA00023180"/>
    </source>
</evidence>
<evidence type="ECO:0000256" key="16">
    <source>
        <dbReference type="ARBA" id="ARBA00034430"/>
    </source>
</evidence>
<evidence type="ECO:0000256" key="12">
    <source>
        <dbReference type="ARBA" id="ARBA00023257"/>
    </source>
</evidence>
<comment type="catalytic activity">
    <reaction evidence="18">
        <text>Ca(2+)(in) = Ca(2+)(out)</text>
        <dbReference type="Rhea" id="RHEA:29671"/>
        <dbReference type="ChEBI" id="CHEBI:29108"/>
    </reaction>
</comment>
<protein>
    <submittedName>
        <fullName evidence="24">5-hydroxytryptamine receptor 3A-like</fullName>
    </submittedName>
</protein>
<evidence type="ECO:0000256" key="3">
    <source>
        <dbReference type="ARBA" id="ARBA00022692"/>
    </source>
</evidence>
<evidence type="ECO:0000256" key="4">
    <source>
        <dbReference type="ARBA" id="ARBA00022729"/>
    </source>
</evidence>
<dbReference type="GeneID" id="129327557"/>
<keyword evidence="11" id="KW-0325">Glycoprotein</keyword>
<organism evidence="23 24">
    <name type="scientific">Eublepharis macularius</name>
    <name type="common">Leopard gecko</name>
    <name type="synonym">Cyrtodactylus macularius</name>
    <dbReference type="NCBI Taxonomy" id="481883"/>
    <lineage>
        <taxon>Eukaryota</taxon>
        <taxon>Metazoa</taxon>
        <taxon>Chordata</taxon>
        <taxon>Craniata</taxon>
        <taxon>Vertebrata</taxon>
        <taxon>Euteleostomi</taxon>
        <taxon>Lepidosauria</taxon>
        <taxon>Squamata</taxon>
        <taxon>Bifurcata</taxon>
        <taxon>Gekkota</taxon>
        <taxon>Eublepharidae</taxon>
        <taxon>Eublepharinae</taxon>
        <taxon>Eublepharis</taxon>
    </lineage>
</organism>
<evidence type="ECO:0000256" key="19">
    <source>
        <dbReference type="ARBA" id="ARBA00037540"/>
    </source>
</evidence>
<evidence type="ECO:0000256" key="18">
    <source>
        <dbReference type="ARBA" id="ARBA00036634"/>
    </source>
</evidence>
<keyword evidence="12" id="KW-0628">Postsynaptic cell membrane</keyword>
<dbReference type="Gene3D" id="2.70.170.10">
    <property type="entry name" value="Neurotransmitter-gated ion-channel ligand-binding domain"/>
    <property type="match status" value="1"/>
</dbReference>
<dbReference type="GO" id="GO:0004888">
    <property type="term" value="F:transmembrane signaling receptor activity"/>
    <property type="evidence" value="ECO:0007669"/>
    <property type="project" value="InterPro"/>
</dbReference>
<dbReference type="InterPro" id="IPR036719">
    <property type="entry name" value="Neuro-gated_channel_TM_sf"/>
</dbReference>
<dbReference type="SUPFAM" id="SSF90112">
    <property type="entry name" value="Neurotransmitter-gated ion-channel transmembrane pore"/>
    <property type="match status" value="1"/>
</dbReference>
<dbReference type="Pfam" id="PF02931">
    <property type="entry name" value="Neur_chan_LBD"/>
    <property type="match status" value="1"/>
</dbReference>
<name>A0AA97J628_EUBMA</name>
<dbReference type="GO" id="GO:0005230">
    <property type="term" value="F:extracellular ligand-gated monoatomic ion channel activity"/>
    <property type="evidence" value="ECO:0007669"/>
    <property type="project" value="InterPro"/>
</dbReference>
<dbReference type="GO" id="GO:0045211">
    <property type="term" value="C:postsynaptic membrane"/>
    <property type="evidence" value="ECO:0007669"/>
    <property type="project" value="UniProtKB-SubCell"/>
</dbReference>
<keyword evidence="23" id="KW-1185">Reference proteome</keyword>
<evidence type="ECO:0000256" key="15">
    <source>
        <dbReference type="ARBA" id="ARBA00034104"/>
    </source>
</evidence>
<evidence type="ECO:0000256" key="13">
    <source>
        <dbReference type="ARBA" id="ARBA00023286"/>
    </source>
</evidence>
<dbReference type="Pfam" id="PF02932">
    <property type="entry name" value="Neur_chan_memb"/>
    <property type="match status" value="1"/>
</dbReference>
<keyword evidence="6" id="KW-0770">Synapse</keyword>
<evidence type="ECO:0000256" key="8">
    <source>
        <dbReference type="ARBA" id="ARBA00023136"/>
    </source>
</evidence>
<keyword evidence="2" id="KW-1003">Cell membrane</keyword>
<evidence type="ECO:0000256" key="10">
    <source>
        <dbReference type="ARBA" id="ARBA00023170"/>
    </source>
</evidence>
<reference evidence="24" key="1">
    <citation type="submission" date="2025-08" db="UniProtKB">
        <authorList>
            <consortium name="RefSeq"/>
        </authorList>
    </citation>
    <scope>IDENTIFICATION</scope>
    <source>
        <tissue evidence="24">Blood</tissue>
    </source>
</reference>
<feature type="transmembrane region" description="Helical" evidence="20">
    <location>
        <begin position="285"/>
        <end position="310"/>
    </location>
</feature>
<dbReference type="PRINTS" id="PR00252">
    <property type="entry name" value="NRIONCHANNEL"/>
</dbReference>
<keyword evidence="1 20" id="KW-0813">Transport</keyword>
<dbReference type="KEGG" id="emc:129327557"/>
<keyword evidence="10" id="KW-0675">Receptor</keyword>
<dbReference type="InterPro" id="IPR038050">
    <property type="entry name" value="Neuro_actylchol_rec"/>
</dbReference>
<evidence type="ECO:0000256" key="1">
    <source>
        <dbReference type="ARBA" id="ARBA00022448"/>
    </source>
</evidence>
<comment type="catalytic activity">
    <reaction evidence="16">
        <text>K(+)(in) = K(+)(out)</text>
        <dbReference type="Rhea" id="RHEA:29463"/>
        <dbReference type="ChEBI" id="CHEBI:29103"/>
    </reaction>
</comment>
<comment type="similarity">
    <text evidence="20">Belongs to the ligand-gated ion channel (TC 1.A.9) family.</text>
</comment>
<dbReference type="InterPro" id="IPR036734">
    <property type="entry name" value="Neur_chan_lig-bd_sf"/>
</dbReference>
<evidence type="ECO:0000313" key="24">
    <source>
        <dbReference type="RefSeq" id="XP_054832285.1"/>
    </source>
</evidence>
<dbReference type="FunFam" id="2.70.170.10:FF:000017">
    <property type="entry name" value="5-hydroxytryptamine receptor 3A"/>
    <property type="match status" value="1"/>
</dbReference>
<dbReference type="Gene3D" id="1.20.58.390">
    <property type="entry name" value="Neurotransmitter-gated ion-channel transmembrane domain"/>
    <property type="match status" value="1"/>
</dbReference>
<keyword evidence="8 20" id="KW-0472">Membrane</keyword>
<evidence type="ECO:0000259" key="22">
    <source>
        <dbReference type="Pfam" id="PF02932"/>
    </source>
</evidence>
<dbReference type="AlphaFoldDB" id="A0AA97J628"/>
<dbReference type="PROSITE" id="PS00236">
    <property type="entry name" value="NEUROTR_ION_CHANNEL"/>
    <property type="match status" value="1"/>
</dbReference>
<evidence type="ECO:0000259" key="21">
    <source>
        <dbReference type="Pfam" id="PF02931"/>
    </source>
</evidence>
<evidence type="ECO:0000256" key="2">
    <source>
        <dbReference type="ARBA" id="ARBA00022475"/>
    </source>
</evidence>
<keyword evidence="9" id="KW-1015">Disulfide bond</keyword>
<evidence type="ECO:0000256" key="7">
    <source>
        <dbReference type="ARBA" id="ARBA00023065"/>
    </source>
</evidence>
<evidence type="ECO:0000256" key="5">
    <source>
        <dbReference type="ARBA" id="ARBA00022989"/>
    </source>
</evidence>
<dbReference type="SUPFAM" id="SSF63712">
    <property type="entry name" value="Nicotinic receptor ligand binding domain-like"/>
    <property type="match status" value="1"/>
</dbReference>
<evidence type="ECO:0000256" key="14">
    <source>
        <dbReference type="ARBA" id="ARBA00023303"/>
    </source>
</evidence>
<keyword evidence="4" id="KW-0732">Signal</keyword>
<dbReference type="RefSeq" id="XP_054832285.1">
    <property type="nucleotide sequence ID" value="XM_054976310.1"/>
</dbReference>
<evidence type="ECO:0000256" key="9">
    <source>
        <dbReference type="ARBA" id="ARBA00023157"/>
    </source>
</evidence>
<dbReference type="InterPro" id="IPR006201">
    <property type="entry name" value="Neur_channel"/>
</dbReference>
<feature type="transmembrane region" description="Helical" evidence="20">
    <location>
        <begin position="224"/>
        <end position="249"/>
    </location>
</feature>
<keyword evidence="14 20" id="KW-0407">Ion channel</keyword>
<gene>
    <name evidence="24" type="primary">LOC129327557</name>
</gene>
<feature type="domain" description="Neurotransmitter-gated ion-channel transmembrane" evidence="22">
    <location>
        <begin position="255"/>
        <end position="316"/>
    </location>
</feature>
<comment type="function">
    <text evidence="19">Forms serotonin (5-hydroxytryptamine/5-HT3)-activated cation-selective channel complexes, which when activated cause fast, depolarizing responses in neurons.</text>
</comment>
<keyword evidence="5 20" id="KW-1133">Transmembrane helix</keyword>
<evidence type="ECO:0000256" key="17">
    <source>
        <dbReference type="ARBA" id="ARBA00036239"/>
    </source>
</evidence>
<dbReference type="InterPro" id="IPR018000">
    <property type="entry name" value="Neurotransmitter_ion_chnl_CS"/>
</dbReference>
<dbReference type="Proteomes" id="UP001190640">
    <property type="component" value="Chromosome 4"/>
</dbReference>
<keyword evidence="13" id="KW-1071">Ligand-gated ion channel</keyword>
<keyword evidence="7 20" id="KW-0406">Ion transport</keyword>
<dbReference type="PANTHER" id="PTHR18945">
    <property type="entry name" value="NEUROTRANSMITTER GATED ION CHANNEL"/>
    <property type="match status" value="1"/>
</dbReference>
<dbReference type="InterPro" id="IPR006202">
    <property type="entry name" value="Neur_chan_lig-bd"/>
</dbReference>